<sequence>MSENALISEILDTIEEKADGKAKFTIGDLLDAFGRRAHGPVISVVGLVSASPIGAIPGASIFLGLICLILAGQYALKDSPPSLPNLIQVGGVDGKRLASAIEKVRPYAGKLSFLFSERLTFMTRSPWAILTAILIAAFALSMVPLALVPGGVFVPSVALAFIGFAVTARDGLMLIIASAIGAVASAMLWAA</sequence>
<accession>A0A1I5H5X6</accession>
<keyword evidence="3" id="KW-1185">Reference proteome</keyword>
<organism evidence="2 3">
    <name type="scientific">Cohaesibacter marisflavi</name>
    <dbReference type="NCBI Taxonomy" id="655353"/>
    <lineage>
        <taxon>Bacteria</taxon>
        <taxon>Pseudomonadati</taxon>
        <taxon>Pseudomonadota</taxon>
        <taxon>Alphaproteobacteria</taxon>
        <taxon>Hyphomicrobiales</taxon>
        <taxon>Cohaesibacteraceae</taxon>
    </lineage>
</organism>
<evidence type="ECO:0000313" key="3">
    <source>
        <dbReference type="Proteomes" id="UP000199236"/>
    </source>
</evidence>
<evidence type="ECO:0000256" key="1">
    <source>
        <dbReference type="SAM" id="Phobius"/>
    </source>
</evidence>
<keyword evidence="1" id="KW-0472">Membrane</keyword>
<dbReference type="InterPro" id="IPR010331">
    <property type="entry name" value="ExoD"/>
</dbReference>
<dbReference type="STRING" id="655353.SAMN04488056_10644"/>
<gene>
    <name evidence="2" type="ORF">SAMN04488056_10644</name>
</gene>
<feature type="transmembrane region" description="Helical" evidence="1">
    <location>
        <begin position="53"/>
        <end position="76"/>
    </location>
</feature>
<reference evidence="2 3" key="1">
    <citation type="submission" date="2016-10" db="EMBL/GenBank/DDBJ databases">
        <authorList>
            <person name="de Groot N.N."/>
        </authorList>
    </citation>
    <scope>NUCLEOTIDE SEQUENCE [LARGE SCALE GENOMIC DNA]</scope>
    <source>
        <strain evidence="2 3">CGMCC 1.9157</strain>
    </source>
</reference>
<dbReference type="PANTHER" id="PTHR41795">
    <property type="entry name" value="EXOPOLYSACCHARIDE SYNTHESIS PROTEIN"/>
    <property type="match status" value="1"/>
</dbReference>
<keyword evidence="1" id="KW-0812">Transmembrane</keyword>
<dbReference type="PIRSF" id="PIRSF033239">
    <property type="entry name" value="ExoD"/>
    <property type="match status" value="1"/>
</dbReference>
<feature type="transmembrane region" description="Helical" evidence="1">
    <location>
        <begin position="121"/>
        <end position="140"/>
    </location>
</feature>
<dbReference type="PANTHER" id="PTHR41795:SF1">
    <property type="entry name" value="EXOPOLYSACCHARIDE SYNTHESIS PROTEIN"/>
    <property type="match status" value="1"/>
</dbReference>
<proteinExistence type="predicted"/>
<dbReference type="OrthoDB" id="8550083at2"/>
<feature type="transmembrane region" description="Helical" evidence="1">
    <location>
        <begin position="172"/>
        <end position="190"/>
    </location>
</feature>
<protein>
    <submittedName>
        <fullName evidence="2">Uncharacterized conserved protein</fullName>
    </submittedName>
</protein>
<name>A0A1I5H5X6_9HYPH</name>
<dbReference type="Pfam" id="PF06055">
    <property type="entry name" value="ExoD"/>
    <property type="match status" value="1"/>
</dbReference>
<dbReference type="EMBL" id="FOVR01000006">
    <property type="protein sequence ID" value="SFO43627.1"/>
    <property type="molecule type" value="Genomic_DNA"/>
</dbReference>
<evidence type="ECO:0000313" key="2">
    <source>
        <dbReference type="EMBL" id="SFO43627.1"/>
    </source>
</evidence>
<dbReference type="RefSeq" id="WP_090072802.1">
    <property type="nucleotide sequence ID" value="NZ_FOVR01000006.1"/>
</dbReference>
<dbReference type="AlphaFoldDB" id="A0A1I5H5X6"/>
<keyword evidence="1" id="KW-1133">Transmembrane helix</keyword>
<dbReference type="Proteomes" id="UP000199236">
    <property type="component" value="Unassembled WGS sequence"/>
</dbReference>